<protein>
    <submittedName>
        <fullName evidence="4">4'-phosphopantetheinyl transferase superfamily protein</fullName>
    </submittedName>
</protein>
<evidence type="ECO:0000259" key="3">
    <source>
        <dbReference type="Pfam" id="PF17837"/>
    </source>
</evidence>
<dbReference type="RefSeq" id="WP_306085637.1">
    <property type="nucleotide sequence ID" value="NZ_CP120992.1"/>
</dbReference>
<dbReference type="InterPro" id="IPR008278">
    <property type="entry name" value="4-PPantetheinyl_Trfase_dom"/>
</dbReference>
<proteinExistence type="predicted"/>
<dbReference type="EMBL" id="CP120992">
    <property type="protein sequence ID" value="WLQ38968.1"/>
    <property type="molecule type" value="Genomic_DNA"/>
</dbReference>
<evidence type="ECO:0000313" key="4">
    <source>
        <dbReference type="EMBL" id="WLQ38968.1"/>
    </source>
</evidence>
<dbReference type="PRINTS" id="PR01399">
    <property type="entry name" value="ENTSNTHTASED"/>
</dbReference>
<accession>A0ABY9HYE9</accession>
<evidence type="ECO:0000259" key="2">
    <source>
        <dbReference type="Pfam" id="PF01648"/>
    </source>
</evidence>
<dbReference type="SUPFAM" id="SSF56214">
    <property type="entry name" value="4'-phosphopantetheinyl transferase"/>
    <property type="match status" value="1"/>
</dbReference>
<feature type="domain" description="4'-phosphopantetheinyl transferase N-terminal" evidence="3">
    <location>
        <begin position="29"/>
        <end position="95"/>
    </location>
</feature>
<dbReference type="Pfam" id="PF17837">
    <property type="entry name" value="4PPT_N"/>
    <property type="match status" value="1"/>
</dbReference>
<name>A0ABY9HYE9_9ACTN</name>
<dbReference type="InterPro" id="IPR037143">
    <property type="entry name" value="4-PPantetheinyl_Trfase_dom_sf"/>
</dbReference>
<evidence type="ECO:0000256" key="1">
    <source>
        <dbReference type="ARBA" id="ARBA00022679"/>
    </source>
</evidence>
<keyword evidence="1 4" id="KW-0808">Transferase</keyword>
<dbReference type="Proteomes" id="UP001229952">
    <property type="component" value="Chromosome"/>
</dbReference>
<evidence type="ECO:0000313" key="5">
    <source>
        <dbReference type="Proteomes" id="UP001229952"/>
    </source>
</evidence>
<dbReference type="Gene3D" id="3.90.470.20">
    <property type="entry name" value="4'-phosphopantetheinyl transferase domain"/>
    <property type="match status" value="1"/>
</dbReference>
<dbReference type="Pfam" id="PF01648">
    <property type="entry name" value="ACPS"/>
    <property type="match status" value="1"/>
</dbReference>
<sequence length="224" mass="24577">MIAEILPSPIGTGSTFVDYDAALTALYPQEAAAVASARPKRRQEYANVRMCARRAMRELGVPPAPVLSGERGEPLWPDGIVGSLTHCPGFRAAAMGRSSAFVGLGIDAEPNLPLTEDLLEFVSLPQERARVHALTQHFPGVCWDRLLFSAKEAVFKIWFPLTERGLDFTEADLRIDPDDGTFSARLLVQGPTVDGRRIEGFNGRWLSRQGVLVTAIALRRTAHR</sequence>
<dbReference type="PANTHER" id="PTHR38096:SF1">
    <property type="entry name" value="ENTEROBACTIN SYNTHASE COMPONENT D"/>
    <property type="match status" value="1"/>
</dbReference>
<gene>
    <name evidence="4" type="ORF">P8A22_02305</name>
</gene>
<dbReference type="InterPro" id="IPR041354">
    <property type="entry name" value="4PPT_N"/>
</dbReference>
<dbReference type="GO" id="GO:0016740">
    <property type="term" value="F:transferase activity"/>
    <property type="evidence" value="ECO:0007669"/>
    <property type="project" value="UniProtKB-KW"/>
</dbReference>
<feature type="domain" description="4'-phosphopantetheinyl transferase" evidence="2">
    <location>
        <begin position="103"/>
        <end position="180"/>
    </location>
</feature>
<keyword evidence="5" id="KW-1185">Reference proteome</keyword>
<organism evidence="4 5">
    <name type="scientific">Streptomyces laculatispora</name>
    <dbReference type="NCBI Taxonomy" id="887464"/>
    <lineage>
        <taxon>Bacteria</taxon>
        <taxon>Bacillati</taxon>
        <taxon>Actinomycetota</taxon>
        <taxon>Actinomycetes</taxon>
        <taxon>Kitasatosporales</taxon>
        <taxon>Streptomycetaceae</taxon>
        <taxon>Streptomyces</taxon>
    </lineage>
</organism>
<dbReference type="PANTHER" id="PTHR38096">
    <property type="entry name" value="ENTEROBACTIN SYNTHASE COMPONENT D"/>
    <property type="match status" value="1"/>
</dbReference>
<reference evidence="4 5" key="1">
    <citation type="submission" date="2023-03" db="EMBL/GenBank/DDBJ databases">
        <title>Isolation and description of six Streptomyces strains from soil environments, able to metabolize different microbial glucans.</title>
        <authorList>
            <person name="Widen T."/>
            <person name="Larsbrink J."/>
        </authorList>
    </citation>
    <scope>NUCLEOTIDE SEQUENCE [LARGE SCALE GENOMIC DNA]</scope>
    <source>
        <strain evidence="4 5">Mut2</strain>
    </source>
</reference>
<dbReference type="InterPro" id="IPR003542">
    <property type="entry name" value="Enbac_synth_compD-like"/>
</dbReference>